<feature type="region of interest" description="Disordered" evidence="1">
    <location>
        <begin position="20"/>
        <end position="116"/>
    </location>
</feature>
<evidence type="ECO:0000313" key="4">
    <source>
        <dbReference type="EMBL" id="TDU32475.1"/>
    </source>
</evidence>
<dbReference type="InterPro" id="IPR022156">
    <property type="entry name" value="Uncharacterised_YfbK_N"/>
</dbReference>
<dbReference type="Proteomes" id="UP000295341">
    <property type="component" value="Unassembled WGS sequence"/>
</dbReference>
<dbReference type="RefSeq" id="WP_133880968.1">
    <property type="nucleotide sequence ID" value="NZ_MWIN01000001.1"/>
</dbReference>
<evidence type="ECO:0000256" key="2">
    <source>
        <dbReference type="SAM" id="SignalP"/>
    </source>
</evidence>
<feature type="domain" description="VWFA" evidence="3">
    <location>
        <begin position="273"/>
        <end position="458"/>
    </location>
</feature>
<protein>
    <submittedName>
        <fullName evidence="4">Ca-activated chloride channel family protein</fullName>
    </submittedName>
</protein>
<dbReference type="SUPFAM" id="SSF53300">
    <property type="entry name" value="vWA-like"/>
    <property type="match status" value="1"/>
</dbReference>
<feature type="compositionally biased region" description="Basic and acidic residues" evidence="1">
    <location>
        <begin position="51"/>
        <end position="69"/>
    </location>
</feature>
<dbReference type="PANTHER" id="PTHR10579">
    <property type="entry name" value="CALCIUM-ACTIVATED CHLORIDE CHANNEL REGULATOR"/>
    <property type="match status" value="1"/>
</dbReference>
<dbReference type="CDD" id="cd01465">
    <property type="entry name" value="vWA_subgroup"/>
    <property type="match status" value="1"/>
</dbReference>
<dbReference type="Pfam" id="PF12450">
    <property type="entry name" value="vWF_A"/>
    <property type="match status" value="1"/>
</dbReference>
<evidence type="ECO:0000313" key="5">
    <source>
        <dbReference type="Proteomes" id="UP000295341"/>
    </source>
</evidence>
<evidence type="ECO:0000259" key="3">
    <source>
        <dbReference type="PROSITE" id="PS50234"/>
    </source>
</evidence>
<dbReference type="AlphaFoldDB" id="A0A4R7PE46"/>
<keyword evidence="5" id="KW-1185">Reference proteome</keyword>
<dbReference type="OrthoDB" id="9805121at2"/>
<dbReference type="InterPro" id="IPR021908">
    <property type="entry name" value="YfbK_C"/>
</dbReference>
<comment type="caution">
    <text evidence="4">The sequence shown here is derived from an EMBL/GenBank/DDBJ whole genome shotgun (WGS) entry which is preliminary data.</text>
</comment>
<sequence>MRNPALLPGLVLGAAAALAACSQTSSRQEPVPGESGGPVTATTPELAAADATRRALIERDDSVSPREAEAASQPGDKLKAEPPKAEPRSAPSSTDEVVSDGRASAAAPVSVAPYEKSAKETKRLAEFGVAKPAVTGAIAQGAVANRVLIAPAPPPAPGLVPKDENRENYAVIDPNPIQRSIEHPVSTFSVDVDTSSYANVRRYLTQGQLPPQDAVRVEELINNFDYAYKVPQERGQPFSVTTEIAPTPWNAKTHLLHVGIQGWKPETKPVGTNLVFLVDVSGSMEDPDKLPLVKSALKMLLGELTSKDRISLVVYAGASGVVLEPTPGNERAKISAALDRLSAGGSTNGGEGIQLAYAMARKGWIEGGVNRVLLATDGDFNVGVTRFESLLDIVKNERKSGIALTTLGFGQGNYNDHLMEQLADVGDGNNAYIDSVQEAHKVLVRQRDATLTTIARDVKIQIEFNPAQVAEYRLIGYENRMLAREDFNNDAVDAGDIGAGHTVTALYEIALTGSGGESVQPLRYAPSHKIENRGGELAHLRLRYKRPDDGTNATSRLIERPLLKSEIKTDVAQASDALRLSASVAAFGQLLSGGVHMKGFDYTSIERLARNVGDDPYGDRAGFRQLVKLAGTLSGQAKGEGAQIGG</sequence>
<dbReference type="Pfam" id="PF12034">
    <property type="entry name" value="YfbK_C"/>
    <property type="match status" value="1"/>
</dbReference>
<feature type="signal peptide" evidence="2">
    <location>
        <begin position="1"/>
        <end position="19"/>
    </location>
</feature>
<gene>
    <name evidence="4" type="ORF">DFR24_1872</name>
</gene>
<proteinExistence type="predicted"/>
<feature type="compositionally biased region" description="Low complexity" evidence="1">
    <location>
        <begin position="103"/>
        <end position="113"/>
    </location>
</feature>
<accession>A0A4R7PE46</accession>
<dbReference type="Gene3D" id="3.40.50.410">
    <property type="entry name" value="von Willebrand factor, type A domain"/>
    <property type="match status" value="1"/>
</dbReference>
<dbReference type="EMBL" id="SOBT01000008">
    <property type="protein sequence ID" value="TDU32475.1"/>
    <property type="molecule type" value="Genomic_DNA"/>
</dbReference>
<evidence type="ECO:0000256" key="1">
    <source>
        <dbReference type="SAM" id="MobiDB-lite"/>
    </source>
</evidence>
<dbReference type="InterPro" id="IPR002035">
    <property type="entry name" value="VWF_A"/>
</dbReference>
<name>A0A4R7PE46_9GAMM</name>
<dbReference type="InterPro" id="IPR036465">
    <property type="entry name" value="vWFA_dom_sf"/>
</dbReference>
<dbReference type="SMART" id="SM00327">
    <property type="entry name" value="VWA"/>
    <property type="match status" value="1"/>
</dbReference>
<dbReference type="PROSITE" id="PS50234">
    <property type="entry name" value="VWFA"/>
    <property type="match status" value="1"/>
</dbReference>
<dbReference type="PROSITE" id="PS51257">
    <property type="entry name" value="PROKAR_LIPOPROTEIN"/>
    <property type="match status" value="1"/>
</dbReference>
<dbReference type="PANTHER" id="PTHR10579:SF43">
    <property type="entry name" value="ZINC FINGER (C3HC4-TYPE RING FINGER) FAMILY PROTEIN"/>
    <property type="match status" value="1"/>
</dbReference>
<reference evidence="4 5" key="1">
    <citation type="submission" date="2019-03" db="EMBL/GenBank/DDBJ databases">
        <title>Genomic Encyclopedia of Type Strains, Phase IV (KMG-IV): sequencing the most valuable type-strain genomes for metagenomic binning, comparative biology and taxonomic classification.</title>
        <authorList>
            <person name="Goeker M."/>
        </authorList>
    </citation>
    <scope>NUCLEOTIDE SEQUENCE [LARGE SCALE GENOMIC DNA]</scope>
    <source>
        <strain evidence="4 5">DSM 26377</strain>
    </source>
</reference>
<organism evidence="4 5">
    <name type="scientific">Panacagrimonas perspica</name>
    <dbReference type="NCBI Taxonomy" id="381431"/>
    <lineage>
        <taxon>Bacteria</taxon>
        <taxon>Pseudomonadati</taxon>
        <taxon>Pseudomonadota</taxon>
        <taxon>Gammaproteobacteria</taxon>
        <taxon>Nevskiales</taxon>
        <taxon>Nevskiaceae</taxon>
        <taxon>Panacagrimonas</taxon>
    </lineage>
</organism>
<feature type="compositionally biased region" description="Basic and acidic residues" evidence="1">
    <location>
        <begin position="76"/>
        <end position="87"/>
    </location>
</feature>
<dbReference type="Pfam" id="PF00092">
    <property type="entry name" value="VWA"/>
    <property type="match status" value="1"/>
</dbReference>
<keyword evidence="2" id="KW-0732">Signal</keyword>
<dbReference type="InterPro" id="IPR051266">
    <property type="entry name" value="CLCR"/>
</dbReference>
<feature type="chain" id="PRO_5020559461" evidence="2">
    <location>
        <begin position="20"/>
        <end position="646"/>
    </location>
</feature>